<evidence type="ECO:0000313" key="4">
    <source>
        <dbReference type="Proteomes" id="UP000254601"/>
    </source>
</evidence>
<keyword evidence="1" id="KW-0175">Coiled coil</keyword>
<protein>
    <submittedName>
        <fullName evidence="3">Bacterial protein of uncharacterized function (DUF883)</fullName>
    </submittedName>
</protein>
<dbReference type="AlphaFoldDB" id="A0A380MY32"/>
<keyword evidence="2" id="KW-1133">Transmembrane helix</keyword>
<keyword evidence="4" id="KW-1185">Reference proteome</keyword>
<dbReference type="EMBL" id="UHIC01000001">
    <property type="protein sequence ID" value="SUO97188.1"/>
    <property type="molecule type" value="Genomic_DNA"/>
</dbReference>
<keyword evidence="2" id="KW-0472">Membrane</keyword>
<evidence type="ECO:0000256" key="2">
    <source>
        <dbReference type="SAM" id="Phobius"/>
    </source>
</evidence>
<evidence type="ECO:0000256" key="1">
    <source>
        <dbReference type="SAM" id="Coils"/>
    </source>
</evidence>
<dbReference type="Proteomes" id="UP000254601">
    <property type="component" value="Unassembled WGS sequence"/>
</dbReference>
<keyword evidence="2" id="KW-0812">Transmembrane</keyword>
<organism evidence="3 4">
    <name type="scientific">Suttonella ornithocola</name>
    <dbReference type="NCBI Taxonomy" id="279832"/>
    <lineage>
        <taxon>Bacteria</taxon>
        <taxon>Pseudomonadati</taxon>
        <taxon>Pseudomonadota</taxon>
        <taxon>Gammaproteobacteria</taxon>
        <taxon>Cardiobacteriales</taxon>
        <taxon>Cardiobacteriaceae</taxon>
        <taxon>Suttonella</taxon>
    </lineage>
</organism>
<dbReference type="RefSeq" id="WP_072577589.1">
    <property type="nucleotide sequence ID" value="NZ_LWHB01000223.1"/>
</dbReference>
<feature type="transmembrane region" description="Helical" evidence="2">
    <location>
        <begin position="88"/>
        <end position="108"/>
    </location>
</feature>
<evidence type="ECO:0000313" key="3">
    <source>
        <dbReference type="EMBL" id="SUO97188.1"/>
    </source>
</evidence>
<gene>
    <name evidence="3" type="ORF">NCTC13337_02243</name>
</gene>
<feature type="coiled-coil region" evidence="1">
    <location>
        <begin position="7"/>
        <end position="34"/>
    </location>
</feature>
<accession>A0A380MY32</accession>
<proteinExistence type="predicted"/>
<reference evidence="3 4" key="1">
    <citation type="submission" date="2018-06" db="EMBL/GenBank/DDBJ databases">
        <authorList>
            <consortium name="Pathogen Informatics"/>
            <person name="Doyle S."/>
        </authorList>
    </citation>
    <scope>NUCLEOTIDE SEQUENCE [LARGE SCALE GENOMIC DNA]</scope>
    <source>
        <strain evidence="3 4">NCTC13337</strain>
    </source>
</reference>
<sequence>MTPEQRVEALEKQLEEMRKEFKDARESLKDFAADKWDDAEDLYEDGKGRAHQMLSRAEKQGKKAWRKAKNETCEFVESASDYVKHNPWTVAAVIGGIALIAGIVYRVAESDSERRYFSRFLR</sequence>
<name>A0A380MY32_9GAMM</name>